<evidence type="ECO:0000256" key="1">
    <source>
        <dbReference type="ARBA" id="ARBA00004323"/>
    </source>
</evidence>
<evidence type="ECO:0000256" key="5">
    <source>
        <dbReference type="ARBA" id="ARBA00022968"/>
    </source>
</evidence>
<evidence type="ECO:0000313" key="12">
    <source>
        <dbReference type="Proteomes" id="UP000318571"/>
    </source>
</evidence>
<keyword evidence="3" id="KW-0808">Transferase</keyword>
<sequence length="392" mass="45797">MKQEWLRLFFVTISGFLIFLSARNNTKLPKQQTSSDLGMVMDPCINVTDDGNISLALRTGREPLKARSIQSEFKRNPNHLIFARVPKTGTTTLTFLMREIFRHTYVKNVTNPGFRHSSTPKHQEFFVKRYFSRPNEKKAFLSHIRFIDFRAFNRTPPIWISQVRDPSERFISRYHFVRRRDRLGFQTLLKKRGLLEAEKWHNMSVDYCVSRGLPECILKPRQEYEPSPITYLCGFDSECSRHGSRWALAKAKANVLEHFSMVGVLEEFQQSLEIMERNVPQLLQDISKQEVVPILTRKVSAPSRPWIINPGNNLDGDKTALGQRLNVEQYRSPKLSRYEDSRKRVQSTKRHHRHRSASVSGNYLMRQRWSTNSGKLNPDQLDMISNLSQTNK</sequence>
<dbReference type="GO" id="GO:0008146">
    <property type="term" value="F:sulfotransferase activity"/>
    <property type="evidence" value="ECO:0007669"/>
    <property type="project" value="InterPro"/>
</dbReference>
<protein>
    <recommendedName>
        <fullName evidence="13">Sulfotransferase domain-containing protein</fullName>
    </recommendedName>
</protein>
<dbReference type="Gene3D" id="3.40.50.300">
    <property type="entry name" value="P-loop containing nucleotide triphosphate hydrolases"/>
    <property type="match status" value="1"/>
</dbReference>
<comment type="similarity">
    <text evidence="2">Belongs to the sulfotransferase 3 family.</text>
</comment>
<dbReference type="Pfam" id="PF03567">
    <property type="entry name" value="Sulfotransfer_2"/>
    <property type="match status" value="1"/>
</dbReference>
<evidence type="ECO:0000256" key="2">
    <source>
        <dbReference type="ARBA" id="ARBA00010569"/>
    </source>
</evidence>
<dbReference type="SUPFAM" id="SSF52540">
    <property type="entry name" value="P-loop containing nucleoside triphosphate hydrolases"/>
    <property type="match status" value="1"/>
</dbReference>
<feature type="non-terminal residue" evidence="11">
    <location>
        <position position="392"/>
    </location>
</feature>
<dbReference type="PANTHER" id="PTHR12129:SF15">
    <property type="entry name" value="URONYL 2-SULFOTRANSFERASE"/>
    <property type="match status" value="1"/>
</dbReference>
<evidence type="ECO:0000256" key="7">
    <source>
        <dbReference type="ARBA" id="ARBA00023034"/>
    </source>
</evidence>
<accession>A0A553NNZ2</accession>
<gene>
    <name evidence="11" type="ORF">TCAL_15799</name>
</gene>
<dbReference type="AlphaFoldDB" id="A0A553NNZ2"/>
<evidence type="ECO:0000256" key="8">
    <source>
        <dbReference type="ARBA" id="ARBA00023136"/>
    </source>
</evidence>
<keyword evidence="7" id="KW-0333">Golgi apparatus</keyword>
<feature type="compositionally biased region" description="Basic residues" evidence="10">
    <location>
        <begin position="344"/>
        <end position="356"/>
    </location>
</feature>
<keyword evidence="12" id="KW-1185">Reference proteome</keyword>
<dbReference type="InterPro" id="IPR005331">
    <property type="entry name" value="Sulfotransferase"/>
</dbReference>
<keyword evidence="5" id="KW-0735">Signal-anchor</keyword>
<comment type="subcellular location">
    <subcellularLocation>
        <location evidence="1">Golgi apparatus membrane</location>
        <topology evidence="1">Single-pass type II membrane protein</topology>
    </subcellularLocation>
</comment>
<dbReference type="EMBL" id="VCGU01000011">
    <property type="protein sequence ID" value="TRY67158.1"/>
    <property type="molecule type" value="Genomic_DNA"/>
</dbReference>
<dbReference type="InterPro" id="IPR027417">
    <property type="entry name" value="P-loop_NTPase"/>
</dbReference>
<proteinExistence type="inferred from homology"/>
<dbReference type="InterPro" id="IPR007734">
    <property type="entry name" value="Heparan_SO4_2-O-STrfase"/>
</dbReference>
<evidence type="ECO:0000256" key="3">
    <source>
        <dbReference type="ARBA" id="ARBA00022679"/>
    </source>
</evidence>
<keyword evidence="8" id="KW-0472">Membrane</keyword>
<feature type="region of interest" description="Disordered" evidence="10">
    <location>
        <begin position="336"/>
        <end position="392"/>
    </location>
</feature>
<dbReference type="Proteomes" id="UP000318571">
    <property type="component" value="Chromosome 4"/>
</dbReference>
<reference evidence="11 12" key="1">
    <citation type="journal article" date="2018" name="Nat. Ecol. Evol.">
        <title>Genomic signatures of mitonuclear coevolution across populations of Tigriopus californicus.</title>
        <authorList>
            <person name="Barreto F.S."/>
            <person name="Watson E.T."/>
            <person name="Lima T.G."/>
            <person name="Willett C.S."/>
            <person name="Edmands S."/>
            <person name="Li W."/>
            <person name="Burton R.S."/>
        </authorList>
    </citation>
    <scope>NUCLEOTIDE SEQUENCE [LARGE SCALE GENOMIC DNA]</scope>
    <source>
        <strain evidence="11 12">San Diego</strain>
    </source>
</reference>
<dbReference type="GO" id="GO:0000139">
    <property type="term" value="C:Golgi membrane"/>
    <property type="evidence" value="ECO:0007669"/>
    <property type="project" value="UniProtKB-SubCell"/>
</dbReference>
<name>A0A553NNZ2_TIGCA</name>
<evidence type="ECO:0000256" key="9">
    <source>
        <dbReference type="ARBA" id="ARBA00023180"/>
    </source>
</evidence>
<feature type="compositionally biased region" description="Polar residues" evidence="10">
    <location>
        <begin position="383"/>
        <end position="392"/>
    </location>
</feature>
<evidence type="ECO:0008006" key="13">
    <source>
        <dbReference type="Google" id="ProtNLM"/>
    </source>
</evidence>
<keyword evidence="9" id="KW-0325">Glycoprotein</keyword>
<evidence type="ECO:0000256" key="4">
    <source>
        <dbReference type="ARBA" id="ARBA00022692"/>
    </source>
</evidence>
<dbReference type="PANTHER" id="PTHR12129">
    <property type="entry name" value="HEPARAN SULFATE 2-O-SULFOTRANSFERASE"/>
    <property type="match status" value="1"/>
</dbReference>
<evidence type="ECO:0000313" key="11">
    <source>
        <dbReference type="EMBL" id="TRY67158.1"/>
    </source>
</evidence>
<evidence type="ECO:0000256" key="6">
    <source>
        <dbReference type="ARBA" id="ARBA00022989"/>
    </source>
</evidence>
<keyword evidence="6" id="KW-1133">Transmembrane helix</keyword>
<keyword evidence="4" id="KW-0812">Transmembrane</keyword>
<evidence type="ECO:0000256" key="10">
    <source>
        <dbReference type="SAM" id="MobiDB-lite"/>
    </source>
</evidence>
<organism evidence="11 12">
    <name type="scientific">Tigriopus californicus</name>
    <name type="common">Marine copepod</name>
    <dbReference type="NCBI Taxonomy" id="6832"/>
    <lineage>
        <taxon>Eukaryota</taxon>
        <taxon>Metazoa</taxon>
        <taxon>Ecdysozoa</taxon>
        <taxon>Arthropoda</taxon>
        <taxon>Crustacea</taxon>
        <taxon>Multicrustacea</taxon>
        <taxon>Hexanauplia</taxon>
        <taxon>Copepoda</taxon>
        <taxon>Harpacticoida</taxon>
        <taxon>Harpacticidae</taxon>
        <taxon>Tigriopus</taxon>
    </lineage>
</organism>
<comment type="caution">
    <text evidence="11">The sequence shown here is derived from an EMBL/GenBank/DDBJ whole genome shotgun (WGS) entry which is preliminary data.</text>
</comment>